<feature type="compositionally biased region" description="Low complexity" evidence="1">
    <location>
        <begin position="108"/>
        <end position="126"/>
    </location>
</feature>
<dbReference type="EMBL" id="NCKW01008164">
    <property type="protein sequence ID" value="POM68528.1"/>
    <property type="molecule type" value="Genomic_DNA"/>
</dbReference>
<evidence type="ECO:0000313" key="3">
    <source>
        <dbReference type="EMBL" id="POM68528.1"/>
    </source>
</evidence>
<organism evidence="3 4">
    <name type="scientific">Phytophthora palmivora</name>
    <dbReference type="NCBI Taxonomy" id="4796"/>
    <lineage>
        <taxon>Eukaryota</taxon>
        <taxon>Sar</taxon>
        <taxon>Stramenopiles</taxon>
        <taxon>Oomycota</taxon>
        <taxon>Peronosporomycetes</taxon>
        <taxon>Peronosporales</taxon>
        <taxon>Peronosporaceae</taxon>
        <taxon>Phytophthora</taxon>
    </lineage>
</organism>
<name>A0A2P4XSH4_9STRA</name>
<protein>
    <recommendedName>
        <fullName evidence="5">Carbohydrate-binding protein</fullName>
    </recommendedName>
</protein>
<feature type="compositionally biased region" description="Low complexity" evidence="1">
    <location>
        <begin position="33"/>
        <end position="47"/>
    </location>
</feature>
<reference evidence="3 4" key="1">
    <citation type="journal article" date="2017" name="Genome Biol. Evol.">
        <title>Phytophthora megakarya and P. palmivora, closely related causal agents of cacao black pod rot, underwent increases in genome sizes and gene numbers by different mechanisms.</title>
        <authorList>
            <person name="Ali S.S."/>
            <person name="Shao J."/>
            <person name="Lary D.J."/>
            <person name="Kronmiller B."/>
            <person name="Shen D."/>
            <person name="Strem M.D."/>
            <person name="Amoako-Attah I."/>
            <person name="Akrofi A.Y."/>
            <person name="Begoude B.A."/>
            <person name="Ten Hoopen G.M."/>
            <person name="Coulibaly K."/>
            <person name="Kebe B.I."/>
            <person name="Melnick R.L."/>
            <person name="Guiltinan M.J."/>
            <person name="Tyler B.M."/>
            <person name="Meinhardt L.W."/>
            <person name="Bailey B.A."/>
        </authorList>
    </citation>
    <scope>NUCLEOTIDE SEQUENCE [LARGE SCALE GENOMIC DNA]</scope>
    <source>
        <strain evidence="4">sbr112.9</strain>
    </source>
</reference>
<feature type="compositionally biased region" description="Low complexity" evidence="1">
    <location>
        <begin position="65"/>
        <end position="82"/>
    </location>
</feature>
<keyword evidence="2" id="KW-0732">Signal</keyword>
<evidence type="ECO:0000256" key="2">
    <source>
        <dbReference type="SAM" id="SignalP"/>
    </source>
</evidence>
<evidence type="ECO:0000313" key="4">
    <source>
        <dbReference type="Proteomes" id="UP000237271"/>
    </source>
</evidence>
<feature type="signal peptide" evidence="2">
    <location>
        <begin position="1"/>
        <end position="25"/>
    </location>
</feature>
<gene>
    <name evidence="3" type="ORF">PHPALM_15304</name>
</gene>
<comment type="caution">
    <text evidence="3">The sequence shown here is derived from an EMBL/GenBank/DDBJ whole genome shotgun (WGS) entry which is preliminary data.</text>
</comment>
<dbReference type="AlphaFoldDB" id="A0A2P4XSH4"/>
<accession>A0A2P4XSH4</accession>
<keyword evidence="4" id="KW-1185">Reference proteome</keyword>
<sequence length="126" mass="13217">MNPGKFFASLTTVALALAYASATEANPVPANVPIYYGRPNNGGYPYPTVTPQATNLKNKTEAPVPGNGPIYYGRPNNGGYPYVTPTPHNPEGSTSGGSATPPPNAPIYYGRPNNGGYPYPNDAKEN</sequence>
<proteinExistence type="predicted"/>
<feature type="region of interest" description="Disordered" evidence="1">
    <location>
        <begin position="29"/>
        <end position="126"/>
    </location>
</feature>
<dbReference type="Proteomes" id="UP000237271">
    <property type="component" value="Unassembled WGS sequence"/>
</dbReference>
<evidence type="ECO:0000256" key="1">
    <source>
        <dbReference type="SAM" id="MobiDB-lite"/>
    </source>
</evidence>
<feature type="chain" id="PRO_5015108234" description="Carbohydrate-binding protein" evidence="2">
    <location>
        <begin position="26"/>
        <end position="126"/>
    </location>
</feature>
<evidence type="ECO:0008006" key="5">
    <source>
        <dbReference type="Google" id="ProtNLM"/>
    </source>
</evidence>